<accession>A0A6M4NS84</accession>
<geneLocation type="plasmid" evidence="1">
    <name>pKP18-31-IMP</name>
</geneLocation>
<organism evidence="1">
    <name type="scientific">Klebsiella quasipneumoniae</name>
    <dbReference type="NCBI Taxonomy" id="1463165"/>
    <lineage>
        <taxon>Bacteria</taxon>
        <taxon>Pseudomonadati</taxon>
        <taxon>Pseudomonadota</taxon>
        <taxon>Gammaproteobacteria</taxon>
        <taxon>Enterobacterales</taxon>
        <taxon>Enterobacteriaceae</taxon>
        <taxon>Klebsiella/Raoultella group</taxon>
        <taxon>Klebsiella</taxon>
        <taxon>Klebsiella pneumoniae complex</taxon>
    </lineage>
</organism>
<evidence type="ECO:0000313" key="1">
    <source>
        <dbReference type="EMBL" id="QJS00436.1"/>
    </source>
</evidence>
<sequence>MFRGRKFLQWFPVFHNFWSILNEIREMKGHRKDACFIGFWHKLSKVTFI</sequence>
<dbReference type="EMBL" id="MN661402">
    <property type="protein sequence ID" value="QJS00436.1"/>
    <property type="molecule type" value="Genomic_DNA"/>
</dbReference>
<proteinExistence type="predicted"/>
<protein>
    <submittedName>
        <fullName evidence="1">Uncharacterized protein</fullName>
    </submittedName>
</protein>
<keyword evidence="1" id="KW-0614">Plasmid</keyword>
<reference evidence="1" key="1">
    <citation type="submission" date="2019-11" db="EMBL/GenBank/DDBJ databases">
        <authorList>
            <person name="Qin S."/>
            <person name="Dong H."/>
        </authorList>
    </citation>
    <scope>NUCLEOTIDE SEQUENCE</scope>
    <source>
        <strain evidence="1">KP18-31</strain>
        <plasmid evidence="1">pKP18-31-IMP,KPC</plasmid>
    </source>
</reference>
<name>A0A6M4NS84_9ENTR</name>
<dbReference type="AlphaFoldDB" id="A0A6M4NS84"/>